<comment type="similarity">
    <text evidence="2">Belongs to the alphaherpesvirinae HHV-1 UL4 family.</text>
</comment>
<keyword evidence="6" id="KW-1185">Reference proteome</keyword>
<dbReference type="EMBL" id="AB825953">
    <property type="protein sequence ID" value="BAP00683.1"/>
    <property type="molecule type" value="Genomic_DNA"/>
</dbReference>
<evidence type="ECO:0000313" key="5">
    <source>
        <dbReference type="EMBL" id="BAP00683.1"/>
    </source>
</evidence>
<accession>A0A060PY78</accession>
<evidence type="ECO:0000256" key="2">
    <source>
        <dbReference type="ARBA" id="ARBA00010784"/>
    </source>
</evidence>
<evidence type="ECO:0000256" key="1">
    <source>
        <dbReference type="ARBA" id="ARBA00004147"/>
    </source>
</evidence>
<feature type="region of interest" description="Disordered" evidence="4">
    <location>
        <begin position="144"/>
        <end position="163"/>
    </location>
</feature>
<proteinExistence type="inferred from homology"/>
<comment type="subcellular location">
    <subcellularLocation>
        <location evidence="1">Host nucleus</location>
    </subcellularLocation>
</comment>
<dbReference type="GO" id="GO:0042025">
    <property type="term" value="C:host cell nucleus"/>
    <property type="evidence" value="ECO:0007669"/>
    <property type="project" value="UniProtKB-SubCell"/>
</dbReference>
<gene>
    <name evidence="5" type="primary">UL4</name>
</gene>
<evidence type="ECO:0000313" key="6">
    <source>
        <dbReference type="Proteomes" id="UP000173965"/>
    </source>
</evidence>
<reference evidence="6" key="1">
    <citation type="journal article" date="2014" name="J. Virol.">
        <title>Isolation and characterization of a novel alphaherpesvirus in fruit bats.</title>
        <authorList>
            <person name="Sasaki M."/>
            <person name="Setiyono A."/>
            <person name="Handharyani E."/>
            <person name="Kobayashi S."/>
            <person name="Rahmadani I."/>
            <person name="Taha S."/>
            <person name="Adiani S."/>
            <person name="Subangkit M."/>
            <person name="Nakamura I."/>
            <person name="Sawa H."/>
            <person name="Kimura T."/>
        </authorList>
    </citation>
    <scope>NUCLEOTIDE SEQUENCE [LARGE SCALE GENOMIC DNA]</scope>
</reference>
<sequence length="213" mass="22826">MLGSPTTIAYSFYGVQTSPAQTLPDTEQFVARFSSGTRTIISGSRERRDSLAGGAVVLQHTPIGFVAIIDCRTDFCTYRFIGPINQPQLNFWEKAQLCAYPFRAWVSSTRGESALSSAAGLVTVVWGTNTIFLTATLYTPTPFASTPSVSEPPSSCPSRQTSLEESGPAADLLVEVMKEIQLSPTLGCADFSFMAPLTPLTPLTPLSPLSSSE</sequence>
<dbReference type="Pfam" id="PF03277">
    <property type="entry name" value="Herpes_UL4"/>
    <property type="match status" value="1"/>
</dbReference>
<organism evidence="5 6">
    <name type="scientific">Pteropodid alphaherpesvirus 1</name>
    <dbReference type="NCBI Taxonomy" id="1343901"/>
    <lineage>
        <taxon>Viruses</taxon>
        <taxon>Duplodnaviria</taxon>
        <taxon>Heunggongvirae</taxon>
        <taxon>Peploviricota</taxon>
        <taxon>Herviviricetes</taxon>
        <taxon>Herpesvirales</taxon>
        <taxon>Orthoherpesviridae</taxon>
        <taxon>Alphaherpesvirinae</taxon>
        <taxon>Simplexvirus</taxon>
        <taxon>Simplexvirus pteropodidalpha1</taxon>
    </lineage>
</organism>
<dbReference type="OrthoDB" id="24332at10239"/>
<evidence type="ECO:0000256" key="3">
    <source>
        <dbReference type="ARBA" id="ARBA00022562"/>
    </source>
</evidence>
<name>A0A060PY78_9ALPH</name>
<keyword evidence="3" id="KW-1048">Host nucleus</keyword>
<dbReference type="KEGG" id="vg:19621674"/>
<dbReference type="InterPro" id="IPR004958">
    <property type="entry name" value="Herpes_UL4"/>
</dbReference>
<evidence type="ECO:0000256" key="4">
    <source>
        <dbReference type="SAM" id="MobiDB-lite"/>
    </source>
</evidence>
<feature type="compositionally biased region" description="Low complexity" evidence="4">
    <location>
        <begin position="145"/>
        <end position="158"/>
    </location>
</feature>
<dbReference type="RefSeq" id="YP_009042066.1">
    <property type="nucleotide sequence ID" value="NC_024306.1"/>
</dbReference>
<protein>
    <submittedName>
        <fullName evidence="5">Nuclear protein UL4</fullName>
    </submittedName>
</protein>
<dbReference type="GeneID" id="19621674"/>
<dbReference type="Proteomes" id="UP000173965">
    <property type="component" value="Segment"/>
</dbReference>